<reference evidence="1" key="1">
    <citation type="submission" date="2020-05" db="EMBL/GenBank/DDBJ databases">
        <title>Evolutionary and genomic comparisons of hybrid uninucleate and nonhybrid Rhizoctonia fungi.</title>
        <authorList>
            <person name="Li C."/>
            <person name="Chen X."/>
        </authorList>
    </citation>
    <scope>NUCLEOTIDE SEQUENCE</scope>
    <source>
        <strain evidence="1">AG-1 IA</strain>
    </source>
</reference>
<protein>
    <submittedName>
        <fullName evidence="1">Uncharacterized protein</fullName>
    </submittedName>
</protein>
<dbReference type="KEGG" id="rsx:RhiXN_06140"/>
<name>A0A8H8NW24_9AGAM</name>
<organism evidence="1 2">
    <name type="scientific">Rhizoctonia solani</name>
    <dbReference type="NCBI Taxonomy" id="456999"/>
    <lineage>
        <taxon>Eukaryota</taxon>
        <taxon>Fungi</taxon>
        <taxon>Dikarya</taxon>
        <taxon>Basidiomycota</taxon>
        <taxon>Agaricomycotina</taxon>
        <taxon>Agaricomycetes</taxon>
        <taxon>Cantharellales</taxon>
        <taxon>Ceratobasidiaceae</taxon>
        <taxon>Rhizoctonia</taxon>
    </lineage>
</organism>
<gene>
    <name evidence="1" type="ORF">RhiXN_06140</name>
</gene>
<evidence type="ECO:0000313" key="2">
    <source>
        <dbReference type="Proteomes" id="UP000650533"/>
    </source>
</evidence>
<accession>A0A8H8NW24</accession>
<evidence type="ECO:0000313" key="1">
    <source>
        <dbReference type="EMBL" id="QRW21151.1"/>
    </source>
</evidence>
<dbReference type="RefSeq" id="XP_043181388.1">
    <property type="nucleotide sequence ID" value="XM_043325956.1"/>
</dbReference>
<sequence length="155" mass="17021">MFHFSAAPPIKPDAAPVARSGTCVVGHNTATNTLSTLTRPITDLQPNYQGPGNYHANDADCTIVLEGRTSRIENAVLKDSCSDEGLPRLNKGQGTRIKACLESVKPQKASLLTEKDSEQISRSVGGKKEHLEEYFRSMYDKMKSSAEELKDHLFN</sequence>
<proteinExistence type="predicted"/>
<dbReference type="AlphaFoldDB" id="A0A8H8NW24"/>
<dbReference type="Proteomes" id="UP000650533">
    <property type="component" value="Chromosome 6"/>
</dbReference>
<dbReference type="GeneID" id="67028419"/>
<dbReference type="EMBL" id="CP059663">
    <property type="protein sequence ID" value="QRW21151.1"/>
    <property type="molecule type" value="Genomic_DNA"/>
</dbReference>